<keyword evidence="3" id="KW-1003">Cell membrane</keyword>
<dbReference type="InterPro" id="IPR020846">
    <property type="entry name" value="MFS_dom"/>
</dbReference>
<feature type="transmembrane region" description="Helical" evidence="7">
    <location>
        <begin position="249"/>
        <end position="271"/>
    </location>
</feature>
<dbReference type="SUPFAM" id="SSF103473">
    <property type="entry name" value="MFS general substrate transporter"/>
    <property type="match status" value="1"/>
</dbReference>
<evidence type="ECO:0000256" key="3">
    <source>
        <dbReference type="ARBA" id="ARBA00022475"/>
    </source>
</evidence>
<evidence type="ECO:0000313" key="10">
    <source>
        <dbReference type="Proteomes" id="UP000031982"/>
    </source>
</evidence>
<sequence>MKDKNKDTNITILWMGRFLTSAGLTGISPFLPLYLEGLGVHDTKALLLWSSLAVSAPAVSYAICTPFWGKLTDRWSKKWMVIRALFGLGISIFLMGIAQTPFQLFLCRLCQGAFGGISDASAAFVALEVPKNKQGKILGHLQSASSIGLLAGPLMSGLLAGVWGFSFLLLFTGSLIMMFAFLSVFVLKERERKKLNHQNTHRVSAAFHSLFRDRTVRLFILAGILAKIGDFGIFTIFSPYIKSIVPEQAAIWVGLLIAATSMGEIVGSPWWGKRNDSSSVEKNFFFAASLCGLFVLLQAFTQDVRWLLFIRFLQGFFFSALIQTVLFFVMQTSRQNSQGVRIGATNSVLVIGQIIGSFLGSLLAGYLDMPVVFVLMGFVFISSSILVWYSTLGSKQALFLNVKPYEKHK</sequence>
<feature type="transmembrane region" description="Helical" evidence="7">
    <location>
        <begin position="283"/>
        <end position="300"/>
    </location>
</feature>
<evidence type="ECO:0000259" key="8">
    <source>
        <dbReference type="PROSITE" id="PS50850"/>
    </source>
</evidence>
<dbReference type="InterPro" id="IPR001958">
    <property type="entry name" value="Tet-R_TetA/multi-R_MdtG-like"/>
</dbReference>
<feature type="transmembrane region" description="Helical" evidence="7">
    <location>
        <begin position="218"/>
        <end position="237"/>
    </location>
</feature>
<feature type="transmembrane region" description="Helical" evidence="7">
    <location>
        <begin position="342"/>
        <end position="364"/>
    </location>
</feature>
<keyword evidence="5 7" id="KW-1133">Transmembrane helix</keyword>
<organism evidence="9 10">
    <name type="scientific">Bacillus badius</name>
    <dbReference type="NCBI Taxonomy" id="1455"/>
    <lineage>
        <taxon>Bacteria</taxon>
        <taxon>Bacillati</taxon>
        <taxon>Bacillota</taxon>
        <taxon>Bacilli</taxon>
        <taxon>Bacillales</taxon>
        <taxon>Bacillaceae</taxon>
        <taxon>Pseudobacillus</taxon>
    </lineage>
</organism>
<dbReference type="RefSeq" id="WP_052477351.1">
    <property type="nucleotide sequence ID" value="NZ_JARTHD010000026.1"/>
</dbReference>
<dbReference type="EMBL" id="JXLP01000014">
    <property type="protein sequence ID" value="KIL77393.1"/>
    <property type="molecule type" value="Genomic_DNA"/>
</dbReference>
<keyword evidence="10" id="KW-1185">Reference proteome</keyword>
<feature type="transmembrane region" description="Helical" evidence="7">
    <location>
        <begin position="12"/>
        <end position="35"/>
    </location>
</feature>
<dbReference type="Gene3D" id="1.20.1250.20">
    <property type="entry name" value="MFS general substrate transporter like domains"/>
    <property type="match status" value="1"/>
</dbReference>
<dbReference type="Gene3D" id="1.20.1720.10">
    <property type="entry name" value="Multidrug resistance protein D"/>
    <property type="match status" value="1"/>
</dbReference>
<protein>
    <submittedName>
        <fullName evidence="9">Permease of the major facilitator superfamily</fullName>
    </submittedName>
</protein>
<evidence type="ECO:0000256" key="6">
    <source>
        <dbReference type="ARBA" id="ARBA00023136"/>
    </source>
</evidence>
<dbReference type="GeneID" id="92778148"/>
<feature type="transmembrane region" description="Helical" evidence="7">
    <location>
        <begin position="162"/>
        <end position="187"/>
    </location>
</feature>
<proteinExistence type="predicted"/>
<dbReference type="PROSITE" id="PS50850">
    <property type="entry name" value="MFS"/>
    <property type="match status" value="1"/>
</dbReference>
<dbReference type="InterPro" id="IPR011701">
    <property type="entry name" value="MFS"/>
</dbReference>
<feature type="transmembrane region" description="Helical" evidence="7">
    <location>
        <begin position="370"/>
        <end position="389"/>
    </location>
</feature>
<keyword evidence="2" id="KW-0813">Transport</keyword>
<keyword evidence="4 7" id="KW-0812">Transmembrane</keyword>
<dbReference type="PRINTS" id="PR01035">
    <property type="entry name" value="TCRTETA"/>
</dbReference>
<evidence type="ECO:0000256" key="1">
    <source>
        <dbReference type="ARBA" id="ARBA00004651"/>
    </source>
</evidence>
<evidence type="ECO:0000313" key="9">
    <source>
        <dbReference type="EMBL" id="KIL77393.1"/>
    </source>
</evidence>
<dbReference type="Pfam" id="PF07690">
    <property type="entry name" value="MFS_1"/>
    <property type="match status" value="1"/>
</dbReference>
<dbReference type="PANTHER" id="PTHR43414">
    <property type="entry name" value="MULTIDRUG RESISTANCE PROTEIN MDTG"/>
    <property type="match status" value="1"/>
</dbReference>
<evidence type="ECO:0000256" key="4">
    <source>
        <dbReference type="ARBA" id="ARBA00022692"/>
    </source>
</evidence>
<dbReference type="PANTHER" id="PTHR43414:SF6">
    <property type="entry name" value="MULTIDRUG RESISTANCE PROTEIN MDTG"/>
    <property type="match status" value="1"/>
</dbReference>
<evidence type="ECO:0000256" key="2">
    <source>
        <dbReference type="ARBA" id="ARBA00022448"/>
    </source>
</evidence>
<comment type="subcellular location">
    <subcellularLocation>
        <location evidence="1">Cell membrane</location>
        <topology evidence="1">Multi-pass membrane protein</topology>
    </subcellularLocation>
</comment>
<keyword evidence="6 7" id="KW-0472">Membrane</keyword>
<feature type="transmembrane region" description="Helical" evidence="7">
    <location>
        <begin position="306"/>
        <end position="330"/>
    </location>
</feature>
<dbReference type="Proteomes" id="UP000031982">
    <property type="component" value="Unassembled WGS sequence"/>
</dbReference>
<dbReference type="InterPro" id="IPR036259">
    <property type="entry name" value="MFS_trans_sf"/>
</dbReference>
<feature type="transmembrane region" description="Helical" evidence="7">
    <location>
        <begin position="80"/>
        <end position="98"/>
    </location>
</feature>
<comment type="caution">
    <text evidence="9">The sequence shown here is derived from an EMBL/GenBank/DDBJ whole genome shotgun (WGS) entry which is preliminary data.</text>
</comment>
<evidence type="ECO:0000256" key="7">
    <source>
        <dbReference type="SAM" id="Phobius"/>
    </source>
</evidence>
<feature type="domain" description="Major facilitator superfamily (MFS) profile" evidence="8">
    <location>
        <begin position="9"/>
        <end position="395"/>
    </location>
</feature>
<evidence type="ECO:0000256" key="5">
    <source>
        <dbReference type="ARBA" id="ARBA00022989"/>
    </source>
</evidence>
<accession>A0ABR5ARL5</accession>
<name>A0ABR5ARL5_BACBA</name>
<gene>
    <name evidence="9" type="ORF">SD77_1379</name>
</gene>
<reference evidence="9 10" key="1">
    <citation type="submission" date="2015-01" db="EMBL/GenBank/DDBJ databases">
        <title>Genome Assembly of Bacillus badius MTCC 1458.</title>
        <authorList>
            <person name="Verma A."/>
            <person name="Khatri I."/>
            <person name="Mual P."/>
            <person name="Subramanian S."/>
            <person name="Krishnamurthi S."/>
        </authorList>
    </citation>
    <scope>NUCLEOTIDE SEQUENCE [LARGE SCALE GENOMIC DNA]</scope>
    <source>
        <strain evidence="9 10">MTCC 1458</strain>
    </source>
</reference>
<feature type="transmembrane region" description="Helical" evidence="7">
    <location>
        <begin position="47"/>
        <end position="68"/>
    </location>
</feature>